<accession>A0A8S5SG61</accession>
<dbReference type="EMBL" id="BK032585">
    <property type="protein sequence ID" value="DAF49618.1"/>
    <property type="molecule type" value="Genomic_DNA"/>
</dbReference>
<evidence type="ECO:0000313" key="2">
    <source>
        <dbReference type="EMBL" id="DAF49618.1"/>
    </source>
</evidence>
<reference evidence="2" key="1">
    <citation type="journal article" date="2021" name="Proc. Natl. Acad. Sci. U.S.A.">
        <title>A Catalog of Tens of Thousands of Viruses from Human Metagenomes Reveals Hidden Associations with Chronic Diseases.</title>
        <authorList>
            <person name="Tisza M.J."/>
            <person name="Buck C.B."/>
        </authorList>
    </citation>
    <scope>NUCLEOTIDE SEQUENCE</scope>
    <source>
        <strain evidence="2">Ctuev19</strain>
    </source>
</reference>
<feature type="region of interest" description="Disordered" evidence="1">
    <location>
        <begin position="1"/>
        <end position="30"/>
    </location>
</feature>
<sequence length="30" mass="3519">MKEQTEHVKKTEQFGKAELLQKSKGENENE</sequence>
<evidence type="ECO:0000256" key="1">
    <source>
        <dbReference type="SAM" id="MobiDB-lite"/>
    </source>
</evidence>
<proteinExistence type="predicted"/>
<name>A0A8S5SG61_9CAUD</name>
<organism evidence="2">
    <name type="scientific">Myoviridae sp. ctuev19</name>
    <dbReference type="NCBI Taxonomy" id="2827716"/>
    <lineage>
        <taxon>Viruses</taxon>
        <taxon>Duplodnaviria</taxon>
        <taxon>Heunggongvirae</taxon>
        <taxon>Uroviricota</taxon>
        <taxon>Caudoviricetes</taxon>
    </lineage>
</organism>
<protein>
    <submittedName>
        <fullName evidence="2">Uncharacterized protein</fullName>
    </submittedName>
</protein>